<dbReference type="RefSeq" id="WP_087147146.1">
    <property type="nucleotide sequence ID" value="NZ_FUKJ01000221.1"/>
</dbReference>
<evidence type="ECO:0000313" key="5">
    <source>
        <dbReference type="Proteomes" id="UP000195442"/>
    </source>
</evidence>
<dbReference type="InterPro" id="IPR007712">
    <property type="entry name" value="RelE/ParE_toxin"/>
</dbReference>
<dbReference type="Pfam" id="PF05016">
    <property type="entry name" value="ParE_toxin"/>
    <property type="match status" value="1"/>
</dbReference>
<dbReference type="OrthoDB" id="9798046at2"/>
<protein>
    <recommendedName>
        <fullName evidence="3">Toxin</fullName>
    </recommendedName>
</protein>
<keyword evidence="5" id="KW-1185">Reference proteome</keyword>
<keyword evidence="2" id="KW-1277">Toxin-antitoxin system</keyword>
<dbReference type="InterPro" id="IPR035093">
    <property type="entry name" value="RelE/ParE_toxin_dom_sf"/>
</dbReference>
<dbReference type="AlphaFoldDB" id="A0A1R4H9M2"/>
<dbReference type="EMBL" id="FUKJ01000221">
    <property type="protein sequence ID" value="SJM92867.1"/>
    <property type="molecule type" value="Genomic_DNA"/>
</dbReference>
<dbReference type="InterPro" id="IPR028344">
    <property type="entry name" value="ParE1/4"/>
</dbReference>
<organism evidence="4 5">
    <name type="scientific">Crenothrix polyspora</name>
    <dbReference type="NCBI Taxonomy" id="360316"/>
    <lineage>
        <taxon>Bacteria</taxon>
        <taxon>Pseudomonadati</taxon>
        <taxon>Pseudomonadota</taxon>
        <taxon>Gammaproteobacteria</taxon>
        <taxon>Methylococcales</taxon>
        <taxon>Crenotrichaceae</taxon>
        <taxon>Crenothrix</taxon>
    </lineage>
</organism>
<evidence type="ECO:0000256" key="1">
    <source>
        <dbReference type="ARBA" id="ARBA00006226"/>
    </source>
</evidence>
<sequence length="99" mass="11516">MPRLLQRPEAESDLDEIWWYIAQDSPNNADSFLDRIQKQCVVLVDFPHMGTNRDEITTGLRSQPVGNYLIFYFPLDDGIEIIRVFHGSRDIDSLLSYLN</sequence>
<dbReference type="PIRSF" id="PIRSF029218">
    <property type="entry name" value="ParE"/>
    <property type="match status" value="1"/>
</dbReference>
<name>A0A1R4H9M2_9GAMM</name>
<accession>A0A1R4H9M2</accession>
<dbReference type="InterPro" id="IPR051803">
    <property type="entry name" value="TA_system_RelE-like_toxin"/>
</dbReference>
<comment type="similarity">
    <text evidence="1 3">Belongs to the RelE toxin family.</text>
</comment>
<proteinExistence type="inferred from homology"/>
<dbReference type="Gene3D" id="3.30.2310.20">
    <property type="entry name" value="RelE-like"/>
    <property type="match status" value="1"/>
</dbReference>
<dbReference type="PANTHER" id="PTHR33755">
    <property type="entry name" value="TOXIN PARE1-RELATED"/>
    <property type="match status" value="1"/>
</dbReference>
<dbReference type="PANTHER" id="PTHR33755:SF6">
    <property type="entry name" value="PLASMID STABILIZATION SYSTEM PROTEIN"/>
    <property type="match status" value="1"/>
</dbReference>
<dbReference type="Proteomes" id="UP000195442">
    <property type="component" value="Unassembled WGS sequence"/>
</dbReference>
<gene>
    <name evidence="4" type="ORF">CRENPOLYSF2_2980004</name>
</gene>
<evidence type="ECO:0000256" key="3">
    <source>
        <dbReference type="PIRNR" id="PIRNR029218"/>
    </source>
</evidence>
<evidence type="ECO:0000313" key="4">
    <source>
        <dbReference type="EMBL" id="SJM92867.1"/>
    </source>
</evidence>
<reference evidence="5" key="1">
    <citation type="submission" date="2017-02" db="EMBL/GenBank/DDBJ databases">
        <authorList>
            <person name="Daims H."/>
        </authorList>
    </citation>
    <scope>NUCLEOTIDE SEQUENCE [LARGE SCALE GENOMIC DNA]</scope>
</reference>
<evidence type="ECO:0000256" key="2">
    <source>
        <dbReference type="ARBA" id="ARBA00022649"/>
    </source>
</evidence>